<dbReference type="AlphaFoldDB" id="A0A1R4HES7"/>
<dbReference type="EC" id="3.6.4.13" evidence="11"/>
<keyword evidence="2 7" id="KW-0378">Hydrolase</keyword>
<dbReference type="PROSITE" id="PS51192">
    <property type="entry name" value="HELICASE_ATP_BIND_1"/>
    <property type="match status" value="1"/>
</dbReference>
<evidence type="ECO:0000256" key="5">
    <source>
        <dbReference type="ARBA" id="ARBA00038437"/>
    </source>
</evidence>
<organism evidence="11 12">
    <name type="scientific">Crenothrix polyspora</name>
    <dbReference type="NCBI Taxonomy" id="360316"/>
    <lineage>
        <taxon>Bacteria</taxon>
        <taxon>Pseudomonadati</taxon>
        <taxon>Pseudomonadota</taxon>
        <taxon>Gammaproteobacteria</taxon>
        <taxon>Methylococcales</taxon>
        <taxon>Crenotrichaceae</taxon>
        <taxon>Crenothrix</taxon>
    </lineage>
</organism>
<dbReference type="InterPro" id="IPR050079">
    <property type="entry name" value="DEAD_box_RNA_helicase"/>
</dbReference>
<keyword evidence="12" id="KW-1185">Reference proteome</keyword>
<evidence type="ECO:0000256" key="6">
    <source>
        <dbReference type="PROSITE-ProRule" id="PRU00552"/>
    </source>
</evidence>
<dbReference type="CDD" id="cd00268">
    <property type="entry name" value="DEADc"/>
    <property type="match status" value="1"/>
</dbReference>
<feature type="short sequence motif" description="Q motif" evidence="6">
    <location>
        <begin position="8"/>
        <end position="36"/>
    </location>
</feature>
<sequence>MQPAATPINFTSLGLSNALLTAIQQRGYTQPTPVQIDTIPVILTEQDLRAKAQTGSGKTAAFGLALLQKIVQHREQRPSTRTGNQVGTLILAPTRELAIQIAEAISDYASAITPKVKIICAHGGISINPQMLALRGGADILVATPGRLLDLVEQNAIKFADLNCLVLDEADRLLQLGFSEELNEILKLLPKKRQNLLFSATFPAEVDQLIAKLLINPVHIDSATQAEALITQRVISVTQEHKNILLAHLINDGDLQQVLVFANAKNTCNRLVLKLGKADIYAMALHGDKTQSARNLALKKFKQGECRVLIATDLAARGIDIEQLEAVINFDLPRSPNDYIHRIGRTGRAGQSGLAISLLCDEDEAHFRVIEKRMKMRLDRECVAGF</sequence>
<dbReference type="InterPro" id="IPR014014">
    <property type="entry name" value="RNA_helicase_DEAD_Q_motif"/>
</dbReference>
<evidence type="ECO:0000256" key="4">
    <source>
        <dbReference type="ARBA" id="ARBA00022840"/>
    </source>
</evidence>
<dbReference type="InterPro" id="IPR000629">
    <property type="entry name" value="RNA-helicase_DEAD-box_CS"/>
</dbReference>
<feature type="domain" description="DEAD-box RNA helicase Q" evidence="10">
    <location>
        <begin position="8"/>
        <end position="36"/>
    </location>
</feature>
<dbReference type="PROSITE" id="PS51195">
    <property type="entry name" value="Q_MOTIF"/>
    <property type="match status" value="1"/>
</dbReference>
<dbReference type="GO" id="GO:0003676">
    <property type="term" value="F:nucleic acid binding"/>
    <property type="evidence" value="ECO:0007669"/>
    <property type="project" value="InterPro"/>
</dbReference>
<evidence type="ECO:0000259" key="10">
    <source>
        <dbReference type="PROSITE" id="PS51195"/>
    </source>
</evidence>
<dbReference type="SMART" id="SM00490">
    <property type="entry name" value="HELICc"/>
    <property type="match status" value="1"/>
</dbReference>
<gene>
    <name evidence="11" type="primary">rhlE</name>
    <name evidence="11" type="ORF">CRENPOLYSF1_580035</name>
</gene>
<reference evidence="12" key="1">
    <citation type="submission" date="2017-02" db="EMBL/GenBank/DDBJ databases">
        <authorList>
            <person name="Daims H."/>
        </authorList>
    </citation>
    <scope>NUCLEOTIDE SEQUENCE [LARGE SCALE GENOMIC DNA]</scope>
</reference>
<dbReference type="GO" id="GO:0005524">
    <property type="term" value="F:ATP binding"/>
    <property type="evidence" value="ECO:0007669"/>
    <property type="project" value="UniProtKB-KW"/>
</dbReference>
<dbReference type="Proteomes" id="UP000195667">
    <property type="component" value="Unassembled WGS sequence"/>
</dbReference>
<evidence type="ECO:0000256" key="1">
    <source>
        <dbReference type="ARBA" id="ARBA00022741"/>
    </source>
</evidence>
<feature type="domain" description="Helicase ATP-binding" evidence="8">
    <location>
        <begin position="39"/>
        <end position="220"/>
    </location>
</feature>
<dbReference type="GO" id="GO:0016787">
    <property type="term" value="F:hydrolase activity"/>
    <property type="evidence" value="ECO:0007669"/>
    <property type="project" value="UniProtKB-KW"/>
</dbReference>
<evidence type="ECO:0000256" key="3">
    <source>
        <dbReference type="ARBA" id="ARBA00022806"/>
    </source>
</evidence>
<dbReference type="RefSeq" id="WP_087144454.1">
    <property type="nucleotide sequence ID" value="NZ_FUKI01000135.1"/>
</dbReference>
<dbReference type="SMART" id="SM00487">
    <property type="entry name" value="DEXDc"/>
    <property type="match status" value="1"/>
</dbReference>
<dbReference type="GO" id="GO:0003724">
    <property type="term" value="F:RNA helicase activity"/>
    <property type="evidence" value="ECO:0007669"/>
    <property type="project" value="UniProtKB-EC"/>
</dbReference>
<dbReference type="InterPro" id="IPR001650">
    <property type="entry name" value="Helicase_C-like"/>
</dbReference>
<dbReference type="Pfam" id="PF00270">
    <property type="entry name" value="DEAD"/>
    <property type="match status" value="1"/>
</dbReference>
<evidence type="ECO:0000256" key="2">
    <source>
        <dbReference type="ARBA" id="ARBA00022801"/>
    </source>
</evidence>
<dbReference type="Pfam" id="PF00271">
    <property type="entry name" value="Helicase_C"/>
    <property type="match status" value="1"/>
</dbReference>
<protein>
    <submittedName>
        <fullName evidence="11">ATP-dependent RNA helicase RhlE</fullName>
        <ecNumber evidence="11">3.6.4.13</ecNumber>
    </submittedName>
</protein>
<keyword evidence="1 7" id="KW-0547">Nucleotide-binding</keyword>
<dbReference type="PROSITE" id="PS00039">
    <property type="entry name" value="DEAD_ATP_HELICASE"/>
    <property type="match status" value="1"/>
</dbReference>
<name>A0A1R4HES7_9GAMM</name>
<evidence type="ECO:0000313" key="11">
    <source>
        <dbReference type="EMBL" id="SJM94745.1"/>
    </source>
</evidence>
<dbReference type="Gene3D" id="3.40.50.300">
    <property type="entry name" value="P-loop containing nucleotide triphosphate hydrolases"/>
    <property type="match status" value="2"/>
</dbReference>
<evidence type="ECO:0000313" key="12">
    <source>
        <dbReference type="Proteomes" id="UP000195667"/>
    </source>
</evidence>
<dbReference type="OrthoDB" id="8520957at2"/>
<comment type="similarity">
    <text evidence="5 7">Belongs to the DEAD box helicase family.</text>
</comment>
<keyword evidence="4 7" id="KW-0067">ATP-binding</keyword>
<dbReference type="PANTHER" id="PTHR47959:SF13">
    <property type="entry name" value="ATP-DEPENDENT RNA HELICASE RHLE"/>
    <property type="match status" value="1"/>
</dbReference>
<dbReference type="InterPro" id="IPR014001">
    <property type="entry name" value="Helicase_ATP-bd"/>
</dbReference>
<dbReference type="GO" id="GO:0005829">
    <property type="term" value="C:cytosol"/>
    <property type="evidence" value="ECO:0007669"/>
    <property type="project" value="TreeGrafter"/>
</dbReference>
<accession>A0A1R4HES7</accession>
<evidence type="ECO:0000259" key="9">
    <source>
        <dbReference type="PROSITE" id="PS51194"/>
    </source>
</evidence>
<dbReference type="PROSITE" id="PS51194">
    <property type="entry name" value="HELICASE_CTER"/>
    <property type="match status" value="1"/>
</dbReference>
<dbReference type="InterPro" id="IPR011545">
    <property type="entry name" value="DEAD/DEAH_box_helicase_dom"/>
</dbReference>
<dbReference type="EMBL" id="FUKI01000135">
    <property type="protein sequence ID" value="SJM94745.1"/>
    <property type="molecule type" value="Genomic_DNA"/>
</dbReference>
<keyword evidence="3 7" id="KW-0347">Helicase</keyword>
<evidence type="ECO:0000259" key="8">
    <source>
        <dbReference type="PROSITE" id="PS51192"/>
    </source>
</evidence>
<dbReference type="InterPro" id="IPR044742">
    <property type="entry name" value="DEAD/DEAH_RhlB"/>
</dbReference>
<dbReference type="SUPFAM" id="SSF52540">
    <property type="entry name" value="P-loop containing nucleoside triphosphate hydrolases"/>
    <property type="match status" value="1"/>
</dbReference>
<evidence type="ECO:0000256" key="7">
    <source>
        <dbReference type="RuleBase" id="RU000492"/>
    </source>
</evidence>
<dbReference type="PANTHER" id="PTHR47959">
    <property type="entry name" value="ATP-DEPENDENT RNA HELICASE RHLE-RELATED"/>
    <property type="match status" value="1"/>
</dbReference>
<feature type="domain" description="Helicase C-terminal" evidence="9">
    <location>
        <begin position="229"/>
        <end position="386"/>
    </location>
</feature>
<dbReference type="CDD" id="cd18787">
    <property type="entry name" value="SF2_C_DEAD"/>
    <property type="match status" value="1"/>
</dbReference>
<dbReference type="InterPro" id="IPR027417">
    <property type="entry name" value="P-loop_NTPase"/>
</dbReference>
<proteinExistence type="inferred from homology"/>